<dbReference type="AlphaFoldDB" id="A0A8D8RL99"/>
<sequence>MLSLKPMRPAVLLSECSIRKPLGGLKSSQDLGSSLGGCSIEPRVTMTGNLITSHLKNIIKLFGRLREPAGGTYVTRLIKPRRQQDSTKLWLKHRPHWEL</sequence>
<name>A0A8D8RL99_9HEMI</name>
<evidence type="ECO:0000313" key="1">
    <source>
        <dbReference type="EMBL" id="CAG6652836.1"/>
    </source>
</evidence>
<proteinExistence type="predicted"/>
<protein>
    <submittedName>
        <fullName evidence="1">Uncharacterized protein</fullName>
    </submittedName>
</protein>
<organism evidence="1">
    <name type="scientific">Cacopsylla melanoneura</name>
    <dbReference type="NCBI Taxonomy" id="428564"/>
    <lineage>
        <taxon>Eukaryota</taxon>
        <taxon>Metazoa</taxon>
        <taxon>Ecdysozoa</taxon>
        <taxon>Arthropoda</taxon>
        <taxon>Hexapoda</taxon>
        <taxon>Insecta</taxon>
        <taxon>Pterygota</taxon>
        <taxon>Neoptera</taxon>
        <taxon>Paraneoptera</taxon>
        <taxon>Hemiptera</taxon>
        <taxon>Sternorrhyncha</taxon>
        <taxon>Psylloidea</taxon>
        <taxon>Psyllidae</taxon>
        <taxon>Psyllinae</taxon>
        <taxon>Cacopsylla</taxon>
    </lineage>
</organism>
<dbReference type="EMBL" id="HBUF01171918">
    <property type="protein sequence ID" value="CAG6652836.1"/>
    <property type="molecule type" value="Transcribed_RNA"/>
</dbReference>
<reference evidence="1" key="1">
    <citation type="submission" date="2021-05" db="EMBL/GenBank/DDBJ databases">
        <authorList>
            <person name="Alioto T."/>
            <person name="Alioto T."/>
            <person name="Gomez Garrido J."/>
        </authorList>
    </citation>
    <scope>NUCLEOTIDE SEQUENCE</scope>
</reference>
<accession>A0A8D8RL99</accession>